<proteinExistence type="inferred from homology"/>
<dbReference type="Gene3D" id="1.10.10.10">
    <property type="entry name" value="Winged helix-like DNA-binding domain superfamily/Winged helix DNA-binding domain"/>
    <property type="match status" value="1"/>
</dbReference>
<dbReference type="InterPro" id="IPR013324">
    <property type="entry name" value="RNA_pol_sigma_r3/r4-like"/>
</dbReference>
<gene>
    <name evidence="7" type="primary">sigV_1</name>
    <name evidence="7" type="ORF">AM1BK_24910</name>
</gene>
<dbReference type="Gene3D" id="1.10.1740.10">
    <property type="match status" value="1"/>
</dbReference>
<dbReference type="InterPro" id="IPR007627">
    <property type="entry name" value="RNA_pol_sigma70_r2"/>
</dbReference>
<evidence type="ECO:0000259" key="5">
    <source>
        <dbReference type="Pfam" id="PF04542"/>
    </source>
</evidence>
<sequence>MVVNNSIDFSEVYKMHYNRLFHIANSITRDMHLAEDIVHETFIKAMSKVETIEEKSKVASWLSVITTRTAIDFVRRDKYKKAIPMEQAMLEYLGQEMKHNVEGEVTTGLLTEQVNRAIGKMKQEYQNVIKLKAGNGLKENEIAYFLSLKPSTVKTRLFRARRKLKQLLQEQPSTWTI</sequence>
<dbReference type="RefSeq" id="WP_223282678.1">
    <property type="nucleotide sequence ID" value="NZ_BNDS01000009.1"/>
</dbReference>
<comment type="caution">
    <text evidence="7">The sequence shown here is derived from an EMBL/GenBank/DDBJ whole genome shotgun (WGS) entry which is preliminary data.</text>
</comment>
<protein>
    <submittedName>
        <fullName evidence="7">RNA polymerase sigma factor SigV</fullName>
    </submittedName>
</protein>
<dbReference type="NCBIfam" id="TIGR02937">
    <property type="entry name" value="sigma70-ECF"/>
    <property type="match status" value="1"/>
</dbReference>
<accession>A0ABQ3N1X5</accession>
<evidence type="ECO:0000256" key="3">
    <source>
        <dbReference type="ARBA" id="ARBA00023082"/>
    </source>
</evidence>
<dbReference type="PANTHER" id="PTHR43133">
    <property type="entry name" value="RNA POLYMERASE ECF-TYPE SIGMA FACTO"/>
    <property type="match status" value="1"/>
</dbReference>
<dbReference type="InterPro" id="IPR013249">
    <property type="entry name" value="RNA_pol_sigma70_r4_t2"/>
</dbReference>
<dbReference type="CDD" id="cd06171">
    <property type="entry name" value="Sigma70_r4"/>
    <property type="match status" value="1"/>
</dbReference>
<dbReference type="SUPFAM" id="SSF88946">
    <property type="entry name" value="Sigma2 domain of RNA polymerase sigma factors"/>
    <property type="match status" value="1"/>
</dbReference>
<evidence type="ECO:0000256" key="4">
    <source>
        <dbReference type="ARBA" id="ARBA00023163"/>
    </source>
</evidence>
<comment type="similarity">
    <text evidence="1">Belongs to the sigma-70 factor family. ECF subfamily.</text>
</comment>
<evidence type="ECO:0000259" key="6">
    <source>
        <dbReference type="Pfam" id="PF08281"/>
    </source>
</evidence>
<dbReference type="PANTHER" id="PTHR43133:SF46">
    <property type="entry name" value="RNA POLYMERASE SIGMA-70 FACTOR ECF SUBFAMILY"/>
    <property type="match status" value="1"/>
</dbReference>
<dbReference type="Pfam" id="PF08281">
    <property type="entry name" value="Sigma70_r4_2"/>
    <property type="match status" value="1"/>
</dbReference>
<dbReference type="EMBL" id="BNDS01000009">
    <property type="protein sequence ID" value="GHH98948.1"/>
    <property type="molecule type" value="Genomic_DNA"/>
</dbReference>
<evidence type="ECO:0000313" key="8">
    <source>
        <dbReference type="Proteomes" id="UP000637074"/>
    </source>
</evidence>
<dbReference type="InterPro" id="IPR013325">
    <property type="entry name" value="RNA_pol_sigma_r2"/>
</dbReference>
<keyword evidence="4" id="KW-0804">Transcription</keyword>
<evidence type="ECO:0000256" key="1">
    <source>
        <dbReference type="ARBA" id="ARBA00010641"/>
    </source>
</evidence>
<dbReference type="InterPro" id="IPR039425">
    <property type="entry name" value="RNA_pol_sigma-70-like"/>
</dbReference>
<keyword evidence="2" id="KW-0805">Transcription regulation</keyword>
<dbReference type="SUPFAM" id="SSF88659">
    <property type="entry name" value="Sigma3 and sigma4 domains of RNA polymerase sigma factors"/>
    <property type="match status" value="1"/>
</dbReference>
<keyword evidence="3" id="KW-0731">Sigma factor</keyword>
<organism evidence="7 8">
    <name type="scientific">Neobacillus kokaensis</name>
    <dbReference type="NCBI Taxonomy" id="2759023"/>
    <lineage>
        <taxon>Bacteria</taxon>
        <taxon>Bacillati</taxon>
        <taxon>Bacillota</taxon>
        <taxon>Bacilli</taxon>
        <taxon>Bacillales</taxon>
        <taxon>Bacillaceae</taxon>
        <taxon>Neobacillus</taxon>
    </lineage>
</organism>
<feature type="domain" description="RNA polymerase sigma factor 70 region 4 type 2" evidence="6">
    <location>
        <begin position="112"/>
        <end position="164"/>
    </location>
</feature>
<reference evidence="7 8" key="1">
    <citation type="journal article" date="2022" name="Int. J. Syst. Evol. Microbiol.">
        <title>Neobacillus kokaensis sp. nov., isolated from soil.</title>
        <authorList>
            <person name="Yuki K."/>
            <person name="Matsubara H."/>
            <person name="Yamaguchi S."/>
        </authorList>
    </citation>
    <scope>NUCLEOTIDE SEQUENCE [LARGE SCALE GENOMIC DNA]</scope>
    <source>
        <strain evidence="7 8">LOB 377</strain>
    </source>
</reference>
<feature type="domain" description="RNA polymerase sigma-70 region 2" evidence="5">
    <location>
        <begin position="13"/>
        <end position="77"/>
    </location>
</feature>
<evidence type="ECO:0000313" key="7">
    <source>
        <dbReference type="EMBL" id="GHH98948.1"/>
    </source>
</evidence>
<evidence type="ECO:0000256" key="2">
    <source>
        <dbReference type="ARBA" id="ARBA00023015"/>
    </source>
</evidence>
<dbReference type="InterPro" id="IPR014284">
    <property type="entry name" value="RNA_pol_sigma-70_dom"/>
</dbReference>
<dbReference type="Proteomes" id="UP000637074">
    <property type="component" value="Unassembled WGS sequence"/>
</dbReference>
<keyword evidence="8" id="KW-1185">Reference proteome</keyword>
<dbReference type="InterPro" id="IPR036388">
    <property type="entry name" value="WH-like_DNA-bd_sf"/>
</dbReference>
<dbReference type="Pfam" id="PF04542">
    <property type="entry name" value="Sigma70_r2"/>
    <property type="match status" value="1"/>
</dbReference>
<name>A0ABQ3N1X5_9BACI</name>